<dbReference type="PROSITE" id="PS50012">
    <property type="entry name" value="RCC1_3"/>
    <property type="match status" value="1"/>
</dbReference>
<dbReference type="PANTHER" id="PTHR45982:SF1">
    <property type="entry name" value="REGULATOR OF CHROMOSOME CONDENSATION"/>
    <property type="match status" value="1"/>
</dbReference>
<dbReference type="PRINTS" id="PR00633">
    <property type="entry name" value="RCCNDNSATION"/>
</dbReference>
<dbReference type="PANTHER" id="PTHR45982">
    <property type="entry name" value="REGULATOR OF CHROMOSOME CONDENSATION"/>
    <property type="match status" value="1"/>
</dbReference>
<gene>
    <name evidence="1" type="ORF">Ari01nite_81190</name>
</gene>
<evidence type="ECO:0000313" key="1">
    <source>
        <dbReference type="EMBL" id="GIF00655.1"/>
    </source>
</evidence>
<keyword evidence="2" id="KW-1185">Reference proteome</keyword>
<evidence type="ECO:0000313" key="2">
    <source>
        <dbReference type="Proteomes" id="UP000636960"/>
    </source>
</evidence>
<organism evidence="1 2">
    <name type="scientific">Paractinoplanes rishiriensis</name>
    <dbReference type="NCBI Taxonomy" id="1050105"/>
    <lineage>
        <taxon>Bacteria</taxon>
        <taxon>Bacillati</taxon>
        <taxon>Actinomycetota</taxon>
        <taxon>Actinomycetes</taxon>
        <taxon>Micromonosporales</taxon>
        <taxon>Micromonosporaceae</taxon>
        <taxon>Paractinoplanes</taxon>
    </lineage>
</organism>
<protein>
    <submittedName>
        <fullName evidence="1">Uncharacterized protein</fullName>
    </submittedName>
</protein>
<accession>A0A919K8J7</accession>
<proteinExistence type="predicted"/>
<dbReference type="EMBL" id="BOMV01000089">
    <property type="protein sequence ID" value="GIF00655.1"/>
    <property type="molecule type" value="Genomic_DNA"/>
</dbReference>
<dbReference type="InterPro" id="IPR000408">
    <property type="entry name" value="Reg_chr_condens"/>
</dbReference>
<dbReference type="InterPro" id="IPR051553">
    <property type="entry name" value="Ran_GTPase-activating"/>
</dbReference>
<dbReference type="AlphaFoldDB" id="A0A919K8J7"/>
<name>A0A919K8J7_9ACTN</name>
<dbReference type="Pfam" id="PF00415">
    <property type="entry name" value="RCC1"/>
    <property type="match status" value="1"/>
</dbReference>
<dbReference type="SUPFAM" id="SSF50985">
    <property type="entry name" value="RCC1/BLIP-II"/>
    <property type="match status" value="1"/>
</dbReference>
<dbReference type="InterPro" id="IPR009091">
    <property type="entry name" value="RCC1/BLIP-II"/>
</dbReference>
<reference evidence="1" key="1">
    <citation type="submission" date="2021-01" db="EMBL/GenBank/DDBJ databases">
        <title>Whole genome shotgun sequence of Actinoplanes rishiriensis NBRC 108556.</title>
        <authorList>
            <person name="Komaki H."/>
            <person name="Tamura T."/>
        </authorList>
    </citation>
    <scope>NUCLEOTIDE SEQUENCE</scope>
    <source>
        <strain evidence="1">NBRC 108556</strain>
    </source>
</reference>
<dbReference type="Gene3D" id="2.130.10.30">
    <property type="entry name" value="Regulator of chromosome condensation 1/beta-lactamase-inhibitor protein II"/>
    <property type="match status" value="1"/>
</dbReference>
<dbReference type="GO" id="GO:0005737">
    <property type="term" value="C:cytoplasm"/>
    <property type="evidence" value="ECO:0007669"/>
    <property type="project" value="TreeGrafter"/>
</dbReference>
<sequence>MMLTVVVVAEPVVAEPPDAQIVQVTVGGYHTCGLGSDGTAYCWGQGSYGQLGNGNTADQLTPVAVDAPPGVTFTQLTAGTNHSCGLGSDSKGYCWGQGGDGQLGIGGGPTSQGSPVVKRPAAVRRVVRCVAVRTIAPVRRRSGTISVLAIAGCQRLRRRLR</sequence>
<comment type="caution">
    <text evidence="1">The sequence shown here is derived from an EMBL/GenBank/DDBJ whole genome shotgun (WGS) entry which is preliminary data.</text>
</comment>
<dbReference type="Proteomes" id="UP000636960">
    <property type="component" value="Unassembled WGS sequence"/>
</dbReference>
<dbReference type="GO" id="GO:0005085">
    <property type="term" value="F:guanyl-nucleotide exchange factor activity"/>
    <property type="evidence" value="ECO:0007669"/>
    <property type="project" value="TreeGrafter"/>
</dbReference>